<gene>
    <name evidence="1" type="ORF">PanWU01x14_215200</name>
</gene>
<evidence type="ECO:0000313" key="1">
    <source>
        <dbReference type="EMBL" id="PON51583.1"/>
    </source>
</evidence>
<dbReference type="EMBL" id="JXTB01000231">
    <property type="protein sequence ID" value="PON51583.1"/>
    <property type="molecule type" value="Genomic_DNA"/>
</dbReference>
<dbReference type="Proteomes" id="UP000237105">
    <property type="component" value="Unassembled WGS sequence"/>
</dbReference>
<accession>A0A2P5BS02</accession>
<reference evidence="2" key="1">
    <citation type="submission" date="2016-06" db="EMBL/GenBank/DDBJ databases">
        <title>Parallel loss of symbiosis genes in relatives of nitrogen-fixing non-legume Parasponia.</title>
        <authorList>
            <person name="Van Velzen R."/>
            <person name="Holmer R."/>
            <person name="Bu F."/>
            <person name="Rutten L."/>
            <person name="Van Zeijl A."/>
            <person name="Liu W."/>
            <person name="Santuari L."/>
            <person name="Cao Q."/>
            <person name="Sharma T."/>
            <person name="Shen D."/>
            <person name="Roswanjaya Y."/>
            <person name="Wardhani T."/>
            <person name="Kalhor M.S."/>
            <person name="Jansen J."/>
            <person name="Van den Hoogen J."/>
            <person name="Gungor B."/>
            <person name="Hartog M."/>
            <person name="Hontelez J."/>
            <person name="Verver J."/>
            <person name="Yang W.-C."/>
            <person name="Schijlen E."/>
            <person name="Repin R."/>
            <person name="Schilthuizen M."/>
            <person name="Schranz E."/>
            <person name="Heidstra R."/>
            <person name="Miyata K."/>
            <person name="Fedorova E."/>
            <person name="Kohlen W."/>
            <person name="Bisseling T."/>
            <person name="Smit S."/>
            <person name="Geurts R."/>
        </authorList>
    </citation>
    <scope>NUCLEOTIDE SEQUENCE [LARGE SCALE GENOMIC DNA]</scope>
    <source>
        <strain evidence="2">cv. WU1-14</strain>
    </source>
</reference>
<evidence type="ECO:0000313" key="2">
    <source>
        <dbReference type="Proteomes" id="UP000237105"/>
    </source>
</evidence>
<keyword evidence="2" id="KW-1185">Reference proteome</keyword>
<protein>
    <submittedName>
        <fullName evidence="1">Uncharacterized protein</fullName>
    </submittedName>
</protein>
<dbReference type="OrthoDB" id="10377172at2759"/>
<sequence>MPFIFHTYKNFHFLPSVKQCGLISYGVARDTIISYLSDKVSKYLYNIFYI</sequence>
<proteinExistence type="predicted"/>
<comment type="caution">
    <text evidence="1">The sequence shown here is derived from an EMBL/GenBank/DDBJ whole genome shotgun (WGS) entry which is preliminary data.</text>
</comment>
<organism evidence="1 2">
    <name type="scientific">Parasponia andersonii</name>
    <name type="common">Sponia andersonii</name>
    <dbReference type="NCBI Taxonomy" id="3476"/>
    <lineage>
        <taxon>Eukaryota</taxon>
        <taxon>Viridiplantae</taxon>
        <taxon>Streptophyta</taxon>
        <taxon>Embryophyta</taxon>
        <taxon>Tracheophyta</taxon>
        <taxon>Spermatophyta</taxon>
        <taxon>Magnoliopsida</taxon>
        <taxon>eudicotyledons</taxon>
        <taxon>Gunneridae</taxon>
        <taxon>Pentapetalae</taxon>
        <taxon>rosids</taxon>
        <taxon>fabids</taxon>
        <taxon>Rosales</taxon>
        <taxon>Cannabaceae</taxon>
        <taxon>Parasponia</taxon>
    </lineage>
</organism>
<name>A0A2P5BS02_PARAD</name>
<dbReference type="AlphaFoldDB" id="A0A2P5BS02"/>